<dbReference type="Gene3D" id="3.40.50.300">
    <property type="entry name" value="P-loop containing nucleotide triphosphate hydrolases"/>
    <property type="match status" value="1"/>
</dbReference>
<dbReference type="InterPro" id="IPR027417">
    <property type="entry name" value="P-loop_NTPase"/>
</dbReference>
<dbReference type="RefSeq" id="XP_064702656.1">
    <property type="nucleotide sequence ID" value="XM_064850587.1"/>
</dbReference>
<evidence type="ECO:0000259" key="1">
    <source>
        <dbReference type="Pfam" id="PF14479"/>
    </source>
</evidence>
<evidence type="ECO:0000313" key="2">
    <source>
        <dbReference type="EMBL" id="KAK5047089.1"/>
    </source>
</evidence>
<reference evidence="2 3" key="1">
    <citation type="submission" date="2023-08" db="EMBL/GenBank/DDBJ databases">
        <title>Black Yeasts Isolated from many extreme environments.</title>
        <authorList>
            <person name="Coleine C."/>
            <person name="Stajich J.E."/>
            <person name="Selbmann L."/>
        </authorList>
    </citation>
    <scope>NUCLEOTIDE SEQUENCE [LARGE SCALE GENOMIC DNA]</scope>
    <source>
        <strain evidence="2 3">CCFEE 5792</strain>
    </source>
</reference>
<dbReference type="InterPro" id="IPR038305">
    <property type="entry name" value="HeLo_sf"/>
</dbReference>
<dbReference type="AlphaFoldDB" id="A0AAV9MZE4"/>
<dbReference type="GeneID" id="89975200"/>
<comment type="caution">
    <text evidence="2">The sequence shown here is derived from an EMBL/GenBank/DDBJ whole genome shotgun (WGS) entry which is preliminary data.</text>
</comment>
<dbReference type="PANTHER" id="PTHR46411">
    <property type="entry name" value="FAMILY ATPASE, PUTATIVE-RELATED"/>
    <property type="match status" value="1"/>
</dbReference>
<accession>A0AAV9MZE4</accession>
<dbReference type="SUPFAM" id="SSF52540">
    <property type="entry name" value="P-loop containing nucleoside triphosphate hydrolases"/>
    <property type="match status" value="1"/>
</dbReference>
<dbReference type="Gene3D" id="1.20.120.1020">
    <property type="entry name" value="Prion-inhibition and propagation, HeLo domain"/>
    <property type="match status" value="1"/>
</dbReference>
<feature type="domain" description="Prion-inhibition and propagation HeLo" evidence="1">
    <location>
        <begin position="5"/>
        <end position="216"/>
    </location>
</feature>
<keyword evidence="3" id="KW-1185">Reference proteome</keyword>
<protein>
    <recommendedName>
        <fullName evidence="1">Prion-inhibition and propagation HeLo domain-containing protein</fullName>
    </recommendedName>
</protein>
<dbReference type="Pfam" id="PF14479">
    <property type="entry name" value="HeLo"/>
    <property type="match status" value="1"/>
</dbReference>
<dbReference type="EMBL" id="JAVRRD010000027">
    <property type="protein sequence ID" value="KAK5047089.1"/>
    <property type="molecule type" value="Genomic_DNA"/>
</dbReference>
<dbReference type="PANTHER" id="PTHR46411:SF2">
    <property type="entry name" value="AAA+ ATPASE DOMAIN-CONTAINING PROTEIN"/>
    <property type="match status" value="1"/>
</dbReference>
<proteinExistence type="predicted"/>
<dbReference type="InterPro" id="IPR029498">
    <property type="entry name" value="HeLo_dom"/>
</dbReference>
<organism evidence="2 3">
    <name type="scientific">Exophiala bonariae</name>
    <dbReference type="NCBI Taxonomy" id="1690606"/>
    <lineage>
        <taxon>Eukaryota</taxon>
        <taxon>Fungi</taxon>
        <taxon>Dikarya</taxon>
        <taxon>Ascomycota</taxon>
        <taxon>Pezizomycotina</taxon>
        <taxon>Eurotiomycetes</taxon>
        <taxon>Chaetothyriomycetidae</taxon>
        <taxon>Chaetothyriales</taxon>
        <taxon>Herpotrichiellaceae</taxon>
        <taxon>Exophiala</taxon>
    </lineage>
</organism>
<name>A0AAV9MZE4_9EURO</name>
<gene>
    <name evidence="2" type="ORF">LTR84_007032</name>
</gene>
<sequence>MEPVGVAIGAVGLIGLFSTCIEGFQLVEKGKYLGKDYDLLETKFSNQRLRLRAWGQACGLMDSEDHDYDSRLDEAELRSSIERTLNHIMITLQNEELLTRRYGLKECSATGNRLLLPDHAIGPISRMHLNATLWKDKFREFKSRLDKTQEQAPLTAKARWAIGDKKKFAELVQDLRELIDDLERLTTFAGYSDILRRQREIISQDVASIIDVETLTSMEEACETGTDAVSNAATFRLSQLHEQALLEGIVPAISCQTKEAHISELGHTVPDLQDWNLIHQQADQTTQFPDQVHHLLQRVKCHRSNSSRLFFDPPVTPSNTAHDPEWTFFDTSSSQQEELKRDIQKDRHGHLCGRRSLHNLEAYLRQNVSLSFIIFHDYECCYREDRNPLTACAEYSIRLLSQDLCESLLSLPWDDALLSIRPKFTLENELKGPFIWLYHSRKSWKVLEDSTNTISHEHLVLLLDRLGVCMAEEYAQVDKLLGEGCIDCRRLSYIFYPGVLLVQNSKNKDGYPKELVKPIESIVFDELISYMEAYRQSSALNVGHQSWGEAQISMNVQKLCLRDRFTLVTEGRSFLAPVLEKLKINDLFVYPLQYTSDRTRLELVERGAQFLACQELKYVSYSGRIPGLRTTSPENRFFINPSPSIERIYFGFRNYFPSDKHSVDVPKPVADDRAAYEEFLSLLPATYPSFSPILSKGVDLHVCQIEPVEWVADPLGALDVKPDMKHLLLSVLSDDTSGPGKQVSSGVGVGARVLLSGRPGTGKKFIVDLLAEASKRPVYRLNLGLQMASRPRPEEFRQRLESFGNVAETFNCIFHLTNVELTGADQSKALSPSLTDIVLDFLRVFNGPLFLSANSDTWKSSVFSPLMDLKIPSEPISRVHRMKVWVEALSLAGFPVGVLPSHRSSYLEWYESGEIDDEVRSVGEFADLHLTDDQIRKTVGYAQRMALSMKCKTLDLELVKKVLTMSSGDSSSIGGTKRGRKLP</sequence>
<dbReference type="Proteomes" id="UP001358417">
    <property type="component" value="Unassembled WGS sequence"/>
</dbReference>
<evidence type="ECO:0000313" key="3">
    <source>
        <dbReference type="Proteomes" id="UP001358417"/>
    </source>
</evidence>